<protein>
    <recommendedName>
        <fullName evidence="3">DUF2200 domain-containing protein</fullName>
    </recommendedName>
</protein>
<gene>
    <name evidence="1" type="ORF">SAMN02745691_00607</name>
</gene>
<dbReference type="OrthoDB" id="3192540at2"/>
<dbReference type="Proteomes" id="UP000184342">
    <property type="component" value="Unassembled WGS sequence"/>
</dbReference>
<dbReference type="EMBL" id="FQYT01000005">
    <property type="protein sequence ID" value="SHI65270.1"/>
    <property type="molecule type" value="Genomic_DNA"/>
</dbReference>
<organism evidence="1 2">
    <name type="scientific">Parasporobacterium paucivorans DSM 15970</name>
    <dbReference type="NCBI Taxonomy" id="1122934"/>
    <lineage>
        <taxon>Bacteria</taxon>
        <taxon>Bacillati</taxon>
        <taxon>Bacillota</taxon>
        <taxon>Clostridia</taxon>
        <taxon>Lachnospirales</taxon>
        <taxon>Lachnospiraceae</taxon>
        <taxon>Parasporobacterium</taxon>
    </lineage>
</organism>
<dbReference type="InterPro" id="IPR023204">
    <property type="entry name" value="SP1917_dom_sf"/>
</dbReference>
<name>A0A1M6CWD1_9FIRM</name>
<evidence type="ECO:0008006" key="3">
    <source>
        <dbReference type="Google" id="ProtNLM"/>
    </source>
</evidence>
<proteinExistence type="predicted"/>
<dbReference type="STRING" id="1122934.SAMN02745691_00607"/>
<dbReference type="InterPro" id="IPR014580">
    <property type="entry name" value="UCP033199"/>
</dbReference>
<dbReference type="RefSeq" id="WP_073992882.1">
    <property type="nucleotide sequence ID" value="NZ_FQYT01000005.1"/>
</dbReference>
<dbReference type="Gene3D" id="1.10.8.290">
    <property type="entry name" value="uncharacterized protein sp1917 domain"/>
    <property type="match status" value="1"/>
</dbReference>
<dbReference type="PIRSF" id="PIRSF033199">
    <property type="entry name" value="UCP033199"/>
    <property type="match status" value="1"/>
</dbReference>
<evidence type="ECO:0000313" key="2">
    <source>
        <dbReference type="Proteomes" id="UP000184342"/>
    </source>
</evidence>
<reference evidence="1 2" key="1">
    <citation type="submission" date="2016-11" db="EMBL/GenBank/DDBJ databases">
        <authorList>
            <person name="Jaros S."/>
            <person name="Januszkiewicz K."/>
            <person name="Wedrychowicz H."/>
        </authorList>
    </citation>
    <scope>NUCLEOTIDE SEQUENCE [LARGE SCALE GENOMIC DNA]</scope>
    <source>
        <strain evidence="1 2">DSM 15970</strain>
    </source>
</reference>
<dbReference type="AlphaFoldDB" id="A0A1M6CWD1"/>
<keyword evidence="2" id="KW-1185">Reference proteome</keyword>
<accession>A0A1M6CWD1</accession>
<dbReference type="Pfam" id="PF09966">
    <property type="entry name" value="DUF2200"/>
    <property type="match status" value="1"/>
</dbReference>
<sequence>MANERVFNMAFSRVYPLLIQKVERKGRTQSEVDAVICWLTGYDHSGLQAQIAKNIDYKTFFDEAPQMNANAAKITGVICGHRVEEIKDPLMQHIRRLDKLVDELAKGKPLDKVLRS</sequence>
<evidence type="ECO:0000313" key="1">
    <source>
        <dbReference type="EMBL" id="SHI65270.1"/>
    </source>
</evidence>